<dbReference type="NCBIfam" id="TIGR02687">
    <property type="entry name" value="BREX-1 system phosphatase PglZ type A"/>
    <property type="match status" value="1"/>
</dbReference>
<dbReference type="Pfam" id="PF08665">
    <property type="entry name" value="PglZ"/>
    <property type="match status" value="1"/>
</dbReference>
<sequence>MDLQEIQDKLNVLFEGSDRKIVFWYDDDAAYEGDIDSLQLSAGIKVFKLTGSNNFEAKLLLEHRDVDSNCLVYAPYARPEDKENSLVDIFYYSEHFYSDKLIQLMGELNIPPECQDEVKLYKKFWAGNNLQKFKSLEIETYTNESIDLGILCVLAGVKTLNFEEMLRKTILAGLTDNSIMKKLETQKIDRVFWRFCEKQYGYKDSNPTIQKFLVTMLVTYMDAQMNGNEPKTWKTFVSGKKNDAVVFIKNLMNNEESKEFYDGFASKAVDELNVAGLITQIPLADVVSSDALKEFDDNIIDWIAAKLEDQMLDEKISGMTIPEICETRSKSGYHFSSVYKEKYQMLIAAYHVLKEVSLRRYQSTIKDAVEDYVGGTYLIDTYYRKFYYYLDRIGMDTNMEKIRDLVENMYTNKYLTDFSNKWNQLLTDEEYDAYTDTRQEEFYSQFVKKFMSEAGGGRVVVIISDGMRYECARELLDNLDLDEKCEAKIDHMLGVLPSETTLGMASLLPNNSIQVDGNLDIYVDELHCGNSTAERQKILQNIVPKSACYEFDSVMQAKQAELREMFQDKDLVYIYQNQIDQRGEGMRSDNEVFNACQEAIKEIQIMIHRLTGYVSNTRYLITADHGFIYKRDKLHESDKIKVEKISASYKNKRFLLSEEPISNDALVSRCMAYLGKLNKGFATTPIGADIIRMPGGGQNYVHGGSSLQEMVVPVLKVITFKGKQETGLVNVELSSFHHRVTNIEVKLDFMQMEAVTDTVKPRRLQAFFVDADGAKISFPVPITANIKSDDARDRLIQEKFTLKSGRYSRDQEYFLVIADQDDEKKELHRYKFEIDISDLAY</sequence>
<reference evidence="1 2" key="1">
    <citation type="submission" date="2010-08" db="EMBL/GenBank/DDBJ databases">
        <authorList>
            <consortium name="US DOE Joint Genome Institute (JGI-PGF)"/>
            <person name="Lucas S."/>
            <person name="Copeland A."/>
            <person name="Lapidus A."/>
            <person name="Cheng J.-F."/>
            <person name="Bruce D."/>
            <person name="Goodwin L."/>
            <person name="Pitluck S."/>
            <person name="Land M.L."/>
            <person name="Hauser L."/>
            <person name="Chang Y.-J."/>
            <person name="Anderson I.J."/>
            <person name="Johnson E."/>
            <person name="Mulhopadhyay B."/>
            <person name="Kyrpides N."/>
            <person name="Woyke T.J."/>
        </authorList>
    </citation>
    <scope>NUCLEOTIDE SEQUENCE [LARGE SCALE GENOMIC DNA]</scope>
    <source>
        <strain evidence="1 2">6</strain>
    </source>
</reference>
<dbReference type="STRING" id="633697.EubceDRAFT1_2545"/>
<dbReference type="SUPFAM" id="SSF53649">
    <property type="entry name" value="Alkaline phosphatase-like"/>
    <property type="match status" value="1"/>
</dbReference>
<dbReference type="AlphaFoldDB" id="I5AWU0"/>
<organism evidence="1 2">
    <name type="scientific">Eubacterium cellulosolvens (strain ATCC 43171 / JCM 9499 / 6)</name>
    <name type="common">Cillobacterium cellulosolvens</name>
    <dbReference type="NCBI Taxonomy" id="633697"/>
    <lineage>
        <taxon>Bacteria</taxon>
        <taxon>Bacillati</taxon>
        <taxon>Bacillota</taxon>
        <taxon>Clostridia</taxon>
        <taxon>Eubacteriales</taxon>
        <taxon>Eubacteriaceae</taxon>
        <taxon>Eubacterium</taxon>
    </lineage>
</organism>
<dbReference type="Proteomes" id="UP000005753">
    <property type="component" value="Chromosome"/>
</dbReference>
<reference evidence="1 2" key="2">
    <citation type="submission" date="2012-02" db="EMBL/GenBank/DDBJ databases">
        <title>Improved High-Quality Draft sequence of Eubacterium cellulosolvens 6.</title>
        <authorList>
            <consortium name="US DOE Joint Genome Institute"/>
            <person name="Lucas S."/>
            <person name="Han J."/>
            <person name="Lapidus A."/>
            <person name="Cheng J.-F."/>
            <person name="Goodwin L."/>
            <person name="Pitluck S."/>
            <person name="Peters L."/>
            <person name="Mikhailova N."/>
            <person name="Gu W."/>
            <person name="Detter J.C."/>
            <person name="Han C."/>
            <person name="Tapia R."/>
            <person name="Land M."/>
            <person name="Hauser L."/>
            <person name="Kyrpides N."/>
            <person name="Ivanova N."/>
            <person name="Pagani I."/>
            <person name="Johnson E."/>
            <person name="Mukhopadhyay B."/>
            <person name="Anderson I."/>
            <person name="Woyke T."/>
        </authorList>
    </citation>
    <scope>NUCLEOTIDE SEQUENCE [LARGE SCALE GENOMIC DNA]</scope>
    <source>
        <strain evidence="1 2">6</strain>
    </source>
</reference>
<dbReference type="InterPro" id="IPR017850">
    <property type="entry name" value="Alkaline_phosphatase_core_sf"/>
</dbReference>
<keyword evidence="2" id="KW-1185">Reference proteome</keyword>
<dbReference type="OrthoDB" id="9769734at2"/>
<dbReference type="HOGENOM" id="CLU_017500_0_0_9"/>
<proteinExistence type="predicted"/>
<gene>
    <name evidence="1" type="ORF">EubceDRAFT1_2545</name>
</gene>
<evidence type="ECO:0000313" key="1">
    <source>
        <dbReference type="EMBL" id="EIM58263.1"/>
    </source>
</evidence>
<evidence type="ECO:0000313" key="2">
    <source>
        <dbReference type="Proteomes" id="UP000005753"/>
    </source>
</evidence>
<dbReference type="eggNOG" id="COG1564">
    <property type="taxonomic scope" value="Bacteria"/>
</dbReference>
<name>I5AWU0_EUBC6</name>
<dbReference type="Gene3D" id="3.40.720.10">
    <property type="entry name" value="Alkaline Phosphatase, subunit A"/>
    <property type="match status" value="1"/>
</dbReference>
<accession>I5AWU0</accession>
<dbReference type="EMBL" id="CM001487">
    <property type="protein sequence ID" value="EIM58263.1"/>
    <property type="molecule type" value="Genomic_DNA"/>
</dbReference>
<dbReference type="InterPro" id="IPR014060">
    <property type="entry name" value="PglZ"/>
</dbReference>
<protein>
    <submittedName>
        <fullName evidence="1">TIGR02687 family protein</fullName>
    </submittedName>
</protein>